<evidence type="ECO:0000256" key="1">
    <source>
        <dbReference type="ARBA" id="ARBA00004816"/>
    </source>
</evidence>
<evidence type="ECO:0000313" key="11">
    <source>
        <dbReference type="Proteomes" id="UP000288716"/>
    </source>
</evidence>
<evidence type="ECO:0000256" key="8">
    <source>
        <dbReference type="ARBA" id="ARBA00048791"/>
    </source>
</evidence>
<dbReference type="PANTHER" id="PTHR10889:SF3">
    <property type="entry name" value="DEOXYRIBOSE-PHOSPHATE ALDOLASE"/>
    <property type="match status" value="1"/>
</dbReference>
<keyword evidence="4" id="KW-0456">Lyase</keyword>
<dbReference type="VEuPathDB" id="VectorBase:LDEU005964"/>
<evidence type="ECO:0000256" key="3">
    <source>
        <dbReference type="ARBA" id="ARBA00012515"/>
    </source>
</evidence>
<evidence type="ECO:0000313" key="10">
    <source>
        <dbReference type="EMBL" id="RWS26075.1"/>
    </source>
</evidence>
<dbReference type="SUPFAM" id="SSF51569">
    <property type="entry name" value="Aldolase"/>
    <property type="match status" value="1"/>
</dbReference>
<dbReference type="AlphaFoldDB" id="A0A443SEZ5"/>
<comment type="similarity">
    <text evidence="2">Belongs to the DeoC/FbaB aldolase family. DeoC type 2 subfamily.</text>
</comment>
<dbReference type="InterPro" id="IPR011343">
    <property type="entry name" value="DeoC"/>
</dbReference>
<dbReference type="PIRSF" id="PIRSF001357">
    <property type="entry name" value="DeoC"/>
    <property type="match status" value="1"/>
</dbReference>
<dbReference type="GO" id="GO:0009264">
    <property type="term" value="P:deoxyribonucleotide catabolic process"/>
    <property type="evidence" value="ECO:0007669"/>
    <property type="project" value="InterPro"/>
</dbReference>
<dbReference type="CDD" id="cd00959">
    <property type="entry name" value="DeoC"/>
    <property type="match status" value="1"/>
</dbReference>
<name>A0A443SEZ5_9ACAR</name>
<dbReference type="InterPro" id="IPR013785">
    <property type="entry name" value="Aldolase_TIM"/>
</dbReference>
<protein>
    <recommendedName>
        <fullName evidence="3">deoxyribose-phosphate aldolase</fullName>
        <ecNumber evidence="3">4.1.2.4</ecNumber>
    </recommendedName>
    <alternativeName>
        <fullName evidence="7">2-deoxy-D-ribose 5-phosphate aldolase</fullName>
    </alternativeName>
    <alternativeName>
        <fullName evidence="6">Phosphodeoxyriboaldolase</fullName>
    </alternativeName>
</protein>
<dbReference type="GO" id="GO:0046386">
    <property type="term" value="P:deoxyribose phosphate catabolic process"/>
    <property type="evidence" value="ECO:0007669"/>
    <property type="project" value="UniProtKB-UniPathway"/>
</dbReference>
<comment type="caution">
    <text evidence="10">The sequence shown here is derived from an EMBL/GenBank/DDBJ whole genome shotgun (WGS) entry which is preliminary data.</text>
</comment>
<dbReference type="EC" id="4.1.2.4" evidence="3"/>
<gene>
    <name evidence="10" type="ORF">B4U80_11028</name>
</gene>
<dbReference type="UniPathway" id="UPA00002">
    <property type="reaction ID" value="UER00468"/>
</dbReference>
<keyword evidence="11" id="KW-1185">Reference proteome</keyword>
<keyword evidence="5 9" id="KW-0704">Schiff base</keyword>
<organism evidence="10 11">
    <name type="scientific">Leptotrombidium deliense</name>
    <dbReference type="NCBI Taxonomy" id="299467"/>
    <lineage>
        <taxon>Eukaryota</taxon>
        <taxon>Metazoa</taxon>
        <taxon>Ecdysozoa</taxon>
        <taxon>Arthropoda</taxon>
        <taxon>Chelicerata</taxon>
        <taxon>Arachnida</taxon>
        <taxon>Acari</taxon>
        <taxon>Acariformes</taxon>
        <taxon>Trombidiformes</taxon>
        <taxon>Prostigmata</taxon>
        <taxon>Anystina</taxon>
        <taxon>Parasitengona</taxon>
        <taxon>Trombiculoidea</taxon>
        <taxon>Trombiculidae</taxon>
        <taxon>Leptotrombidium</taxon>
    </lineage>
</organism>
<dbReference type="GO" id="GO:0005737">
    <property type="term" value="C:cytoplasm"/>
    <property type="evidence" value="ECO:0007669"/>
    <property type="project" value="InterPro"/>
</dbReference>
<dbReference type="InterPro" id="IPR002915">
    <property type="entry name" value="DeoC/FbaB/LacD_aldolase"/>
</dbReference>
<dbReference type="GO" id="GO:0016052">
    <property type="term" value="P:carbohydrate catabolic process"/>
    <property type="evidence" value="ECO:0007669"/>
    <property type="project" value="TreeGrafter"/>
</dbReference>
<dbReference type="SMART" id="SM01133">
    <property type="entry name" value="DeoC"/>
    <property type="match status" value="1"/>
</dbReference>
<evidence type="ECO:0000256" key="7">
    <source>
        <dbReference type="ARBA" id="ARBA00032755"/>
    </source>
</evidence>
<evidence type="ECO:0000256" key="4">
    <source>
        <dbReference type="ARBA" id="ARBA00023239"/>
    </source>
</evidence>
<dbReference type="Pfam" id="PF01791">
    <property type="entry name" value="DeoC"/>
    <property type="match status" value="1"/>
</dbReference>
<reference evidence="10 11" key="1">
    <citation type="journal article" date="2018" name="Gigascience">
        <title>Genomes of trombidid mites reveal novel predicted allergens and laterally-transferred genes associated with secondary metabolism.</title>
        <authorList>
            <person name="Dong X."/>
            <person name="Chaisiri K."/>
            <person name="Xia D."/>
            <person name="Armstrong S.D."/>
            <person name="Fang Y."/>
            <person name="Donnelly M.J."/>
            <person name="Kadowaki T."/>
            <person name="McGarry J.W."/>
            <person name="Darby A.C."/>
            <person name="Makepeace B.L."/>
        </authorList>
    </citation>
    <scope>NUCLEOTIDE SEQUENCE [LARGE SCALE GENOMIC DNA]</scope>
    <source>
        <strain evidence="10">UoL-UT</strain>
    </source>
</reference>
<evidence type="ECO:0000256" key="5">
    <source>
        <dbReference type="ARBA" id="ARBA00023270"/>
    </source>
</evidence>
<accession>A0A443SEZ5</accession>
<evidence type="ECO:0000256" key="2">
    <source>
        <dbReference type="ARBA" id="ARBA00009473"/>
    </source>
</evidence>
<dbReference type="PANTHER" id="PTHR10889">
    <property type="entry name" value="DEOXYRIBOSE-PHOSPHATE ALDOLASE"/>
    <property type="match status" value="1"/>
</dbReference>
<feature type="active site" description="Proton donor/acceptor" evidence="9">
    <location>
        <position position="252"/>
    </location>
</feature>
<evidence type="ECO:0000256" key="6">
    <source>
        <dbReference type="ARBA" id="ARBA00031814"/>
    </source>
</evidence>
<dbReference type="EMBL" id="NCKV01003092">
    <property type="protein sequence ID" value="RWS26075.1"/>
    <property type="molecule type" value="Genomic_DNA"/>
</dbReference>
<dbReference type="NCBIfam" id="TIGR00126">
    <property type="entry name" value="deoC"/>
    <property type="match status" value="1"/>
</dbReference>
<dbReference type="STRING" id="299467.A0A443SEZ5"/>
<comment type="catalytic activity">
    <reaction evidence="8">
        <text>2-deoxy-D-ribose 5-phosphate = D-glyceraldehyde 3-phosphate + acetaldehyde</text>
        <dbReference type="Rhea" id="RHEA:12821"/>
        <dbReference type="ChEBI" id="CHEBI:15343"/>
        <dbReference type="ChEBI" id="CHEBI:59776"/>
        <dbReference type="ChEBI" id="CHEBI:62877"/>
        <dbReference type="EC" id="4.1.2.4"/>
    </reaction>
</comment>
<dbReference type="Gene3D" id="3.20.20.70">
    <property type="entry name" value="Aldolase class I"/>
    <property type="match status" value="1"/>
</dbReference>
<feature type="active site" description="Schiff-base intermediate with acetaldehyde" evidence="9">
    <location>
        <position position="216"/>
    </location>
</feature>
<dbReference type="OrthoDB" id="70823at2759"/>
<dbReference type="Proteomes" id="UP000288716">
    <property type="component" value="Unassembled WGS sequence"/>
</dbReference>
<sequence>MAFDSKWFQNVYINTEAVKCNVVAIKDECTRLTNDEKIATLLKAVELIDLTTLAGDDTIVSVERLCSRAVNPLRKHLVEKLHSAGKLKDSLRVAAVCVYPSRVEDCVATFEKVGCTLNIASVATGFPSGQYDLNSRLAEISFAISRGANEIDIVINRNHALNGDWRKVYEEICEMRKVCGSDVHMKAIIEAGELGSLANVYKACMAAMLAGADFVKTSTGKVSINATLPIGIVMTRAIWDFYVATGVKIGFKPAGGLRTGKDAIEWLKMVSIQLGADWLDAHLFRLGASSLLNSIEKDLFSLLFGRNPHNYELSL</sequence>
<dbReference type="GO" id="GO:0004139">
    <property type="term" value="F:deoxyribose-phosphate aldolase activity"/>
    <property type="evidence" value="ECO:0007669"/>
    <property type="project" value="UniProtKB-EC"/>
</dbReference>
<evidence type="ECO:0000256" key="9">
    <source>
        <dbReference type="PIRSR" id="PIRSR001357-50"/>
    </source>
</evidence>
<comment type="pathway">
    <text evidence="1">Carbohydrate degradation; 2-deoxy-D-ribose 1-phosphate degradation; D-glyceraldehyde 3-phosphate and acetaldehyde from 2-deoxy-alpha-D-ribose 1-phosphate: step 2/2.</text>
</comment>
<proteinExistence type="inferred from homology"/>